<dbReference type="Pfam" id="PF05224">
    <property type="entry name" value="NDT80_PhoG"/>
    <property type="match status" value="1"/>
</dbReference>
<feature type="region of interest" description="Disordered" evidence="3">
    <location>
        <begin position="593"/>
        <end position="671"/>
    </location>
</feature>
<feature type="compositionally biased region" description="Polar residues" evidence="3">
    <location>
        <begin position="194"/>
        <end position="219"/>
    </location>
</feature>
<accession>M7XNB7</accession>
<feature type="compositionally biased region" description="Basic residues" evidence="3">
    <location>
        <begin position="658"/>
        <end position="671"/>
    </location>
</feature>
<evidence type="ECO:0000313" key="6">
    <source>
        <dbReference type="Proteomes" id="UP000016926"/>
    </source>
</evidence>
<feature type="compositionally biased region" description="Low complexity" evidence="3">
    <location>
        <begin position="256"/>
        <end position="268"/>
    </location>
</feature>
<dbReference type="InterPro" id="IPR037141">
    <property type="entry name" value="NDT80_DNA-bd_dom_sf"/>
</dbReference>
<dbReference type="GeneID" id="27365343"/>
<feature type="domain" description="NDT80" evidence="4">
    <location>
        <begin position="339"/>
        <end position="602"/>
    </location>
</feature>
<organism evidence="5 6">
    <name type="scientific">Rhodotorula toruloides (strain NP11)</name>
    <name type="common">Yeast</name>
    <name type="synonym">Rhodosporidium toruloides</name>
    <dbReference type="NCBI Taxonomy" id="1130832"/>
    <lineage>
        <taxon>Eukaryota</taxon>
        <taxon>Fungi</taxon>
        <taxon>Dikarya</taxon>
        <taxon>Basidiomycota</taxon>
        <taxon>Pucciniomycotina</taxon>
        <taxon>Microbotryomycetes</taxon>
        <taxon>Sporidiobolales</taxon>
        <taxon>Sporidiobolaceae</taxon>
        <taxon>Rhodotorula</taxon>
    </lineage>
</organism>
<feature type="region of interest" description="Disordered" evidence="3">
    <location>
        <begin position="192"/>
        <end position="370"/>
    </location>
</feature>
<dbReference type="PANTHER" id="PTHR35144">
    <property type="entry name" value="MEIOSIS-SPECIFIC TRANSCRIPTION FACTOR NDT80"/>
    <property type="match status" value="1"/>
</dbReference>
<feature type="region of interest" description="Disordered" evidence="3">
    <location>
        <begin position="504"/>
        <end position="531"/>
    </location>
</feature>
<dbReference type="AlphaFoldDB" id="M7XNB7"/>
<dbReference type="HOGENOM" id="CLU_409476_0_0_1"/>
<dbReference type="InterPro" id="IPR008967">
    <property type="entry name" value="p53-like_TF_DNA-bd_sf"/>
</dbReference>
<evidence type="ECO:0000259" key="4">
    <source>
        <dbReference type="PROSITE" id="PS51517"/>
    </source>
</evidence>
<dbReference type="GO" id="GO:0051321">
    <property type="term" value="P:meiotic cell cycle"/>
    <property type="evidence" value="ECO:0007669"/>
    <property type="project" value="TreeGrafter"/>
</dbReference>
<feature type="compositionally biased region" description="Acidic residues" evidence="3">
    <location>
        <begin position="297"/>
        <end position="317"/>
    </location>
</feature>
<evidence type="ECO:0000256" key="3">
    <source>
        <dbReference type="SAM" id="MobiDB-lite"/>
    </source>
</evidence>
<evidence type="ECO:0000313" key="5">
    <source>
        <dbReference type="EMBL" id="EMS21683.1"/>
    </source>
</evidence>
<evidence type="ECO:0000256" key="2">
    <source>
        <dbReference type="PROSITE-ProRule" id="PRU00850"/>
    </source>
</evidence>
<dbReference type="GO" id="GO:0003700">
    <property type="term" value="F:DNA-binding transcription factor activity"/>
    <property type="evidence" value="ECO:0007669"/>
    <property type="project" value="UniProtKB-UniRule"/>
</dbReference>
<feature type="compositionally biased region" description="Low complexity" evidence="3">
    <location>
        <begin position="220"/>
        <end position="235"/>
    </location>
</feature>
<name>M7XNB7_RHOT1</name>
<dbReference type="InterPro" id="IPR024061">
    <property type="entry name" value="NDT80_DNA-bd_dom"/>
</dbReference>
<keyword evidence="6" id="KW-1185">Reference proteome</keyword>
<keyword evidence="1 2" id="KW-0238">DNA-binding</keyword>
<dbReference type="InterPro" id="IPR052605">
    <property type="entry name" value="Fungal_trans_regulator"/>
</dbReference>
<dbReference type="GO" id="GO:0000228">
    <property type="term" value="C:nuclear chromosome"/>
    <property type="evidence" value="ECO:0007669"/>
    <property type="project" value="TreeGrafter"/>
</dbReference>
<proteinExistence type="predicted"/>
<protein>
    <submittedName>
        <fullName evidence="5">p53-like transcription factor</fullName>
    </submittedName>
</protein>
<dbReference type="OrthoDB" id="2535460at2759"/>
<dbReference type="RefSeq" id="XP_016272802.1">
    <property type="nucleotide sequence ID" value="XM_016415012.1"/>
</dbReference>
<dbReference type="PANTHER" id="PTHR35144:SF2">
    <property type="entry name" value="MEIOSIS-SPECIFIC TRANSCRIPTION FACTOR NDT80"/>
    <property type="match status" value="1"/>
</dbReference>
<dbReference type="EMBL" id="KB722654">
    <property type="protein sequence ID" value="EMS21683.1"/>
    <property type="molecule type" value="Genomic_DNA"/>
</dbReference>
<reference evidence="5 6" key="1">
    <citation type="journal article" date="2012" name="Nat. Commun.">
        <title>A multi-omic map of the lipid-producing yeast Rhodosporidium toruloides.</title>
        <authorList>
            <person name="Zhu Z."/>
            <person name="Zhang S."/>
            <person name="Liu H."/>
            <person name="Shen H."/>
            <person name="Lin X."/>
            <person name="Yang F."/>
            <person name="Zhou Y.J."/>
            <person name="Jin G."/>
            <person name="Ye M."/>
            <person name="Zou H."/>
            <person name="Zou H."/>
            <person name="Zhao Z.K."/>
        </authorList>
    </citation>
    <scope>NUCLEOTIDE SEQUENCE [LARGE SCALE GENOMIC DNA]</scope>
    <source>
        <strain evidence="5 6">NP11</strain>
    </source>
</reference>
<feature type="DNA-binding region" description="NDT80" evidence="2">
    <location>
        <begin position="339"/>
        <end position="602"/>
    </location>
</feature>
<dbReference type="PROSITE" id="PS51517">
    <property type="entry name" value="NDT80"/>
    <property type="match status" value="1"/>
</dbReference>
<dbReference type="GO" id="GO:0003677">
    <property type="term" value="F:DNA binding"/>
    <property type="evidence" value="ECO:0007669"/>
    <property type="project" value="UniProtKB-KW"/>
</dbReference>
<feature type="compositionally biased region" description="Pro residues" evidence="3">
    <location>
        <begin position="236"/>
        <end position="245"/>
    </location>
</feature>
<dbReference type="GO" id="GO:0045944">
    <property type="term" value="P:positive regulation of transcription by RNA polymerase II"/>
    <property type="evidence" value="ECO:0007669"/>
    <property type="project" value="TreeGrafter"/>
</dbReference>
<gene>
    <name evidence="5" type="ORF">RHTO_01330</name>
</gene>
<dbReference type="Gene3D" id="2.60.40.1390">
    <property type="entry name" value="NDT80 DNA-binding domain"/>
    <property type="match status" value="1"/>
</dbReference>
<evidence type="ECO:0000256" key="1">
    <source>
        <dbReference type="ARBA" id="ARBA00023125"/>
    </source>
</evidence>
<sequence length="671" mass="71835">MDAPDNRTSDDSVRPCTVSWAAQLLQQFQTSPLDPAHLAHPPPRHPFGFSDVAQYAAASPAANYSAGSSANALFPPPIPHFLSHHPSPAYPIFDASGLAVPSSTPTYPFGFSCAPASAYNAPPPTASVHPLPFAPIYPTSTFSATSFSQPSTYAEFPPAPGPLEFAPIPPVYHADSPLVDSSLAGFRFVPPSTSPGYSTQQNSTLQDGLSGRTDSQGAISSFASSQSSAPLFLPASPAPFEPVEPGPRFSQSSLSTVTTAYEPATTATPEDELGKVVANEGSTGRPTRSSRKRAIYIDDESGDVSSEDDAADQADDGGEYRPSRKRSKSSIVSSLHRRQLSISSISSAMSTSTATTSPATSPVRTTSTRQSLHKPLEVIDVKEIGEWTSETVFFAPWRQKEDVRVIDAHGNELPLSPTIGNPSSFTYDPTLKSWRTYRRNFLTLTISLDSPLALDTLRTSHSLSPIKHVEVGLTSATFPKGANAELLQFDGNRKLRDAVTLGRQVLESAAPPPKVDEERPQDDAETSTPTLHRYTSTFRRVQFRHSTANHPSLAANATDKHFLVRCTLYAVHEDETVVELGGWSSAMLIVRGRSPGNFGEDGKGKKKSSKRVPYGADTDTTDDDAPGEVVLDDGGNIVVLGDPHPLPSDEAASTATHGGRKRKSKKKSRST</sequence>
<dbReference type="SUPFAM" id="SSF49417">
    <property type="entry name" value="p53-like transcription factors"/>
    <property type="match status" value="1"/>
</dbReference>
<feature type="compositionally biased region" description="Low complexity" evidence="3">
    <location>
        <begin position="341"/>
        <end position="369"/>
    </location>
</feature>
<dbReference type="Proteomes" id="UP000016926">
    <property type="component" value="Unassembled WGS sequence"/>
</dbReference>